<gene>
    <name evidence="1" type="ORF">C8R41DRAFT_871448</name>
</gene>
<organism evidence="1 2">
    <name type="scientific">Lentinula lateritia</name>
    <dbReference type="NCBI Taxonomy" id="40482"/>
    <lineage>
        <taxon>Eukaryota</taxon>
        <taxon>Fungi</taxon>
        <taxon>Dikarya</taxon>
        <taxon>Basidiomycota</taxon>
        <taxon>Agaricomycotina</taxon>
        <taxon>Agaricomycetes</taxon>
        <taxon>Agaricomycetidae</taxon>
        <taxon>Agaricales</taxon>
        <taxon>Marasmiineae</taxon>
        <taxon>Omphalotaceae</taxon>
        <taxon>Lentinula</taxon>
    </lineage>
</organism>
<evidence type="ECO:0000313" key="1">
    <source>
        <dbReference type="EMBL" id="KAJ4467287.1"/>
    </source>
</evidence>
<protein>
    <submittedName>
        <fullName evidence="1">Uncharacterized protein</fullName>
    </submittedName>
</protein>
<name>A0ABQ8UZM5_9AGAR</name>
<dbReference type="EMBL" id="JANVFT010000109">
    <property type="protein sequence ID" value="KAJ4467287.1"/>
    <property type="molecule type" value="Genomic_DNA"/>
</dbReference>
<proteinExistence type="predicted"/>
<dbReference type="Proteomes" id="UP001150217">
    <property type="component" value="Unassembled WGS sequence"/>
</dbReference>
<reference evidence="1" key="1">
    <citation type="submission" date="2022-08" db="EMBL/GenBank/DDBJ databases">
        <title>A Global Phylogenomic Analysis of the Shiitake Genus Lentinula.</title>
        <authorList>
            <consortium name="DOE Joint Genome Institute"/>
            <person name="Sierra-Patev S."/>
            <person name="Min B."/>
            <person name="Naranjo-Ortiz M."/>
            <person name="Looney B."/>
            <person name="Konkel Z."/>
            <person name="Slot J.C."/>
            <person name="Sakamoto Y."/>
            <person name="Steenwyk J.L."/>
            <person name="Rokas A."/>
            <person name="Carro J."/>
            <person name="Camarero S."/>
            <person name="Ferreira P."/>
            <person name="Molpeceres G."/>
            <person name="Ruiz-Duenas F.J."/>
            <person name="Serrano A."/>
            <person name="Henrissat B."/>
            <person name="Drula E."/>
            <person name="Hughes K.W."/>
            <person name="Mata J.L."/>
            <person name="Ishikawa N.K."/>
            <person name="Vargas-Isla R."/>
            <person name="Ushijima S."/>
            <person name="Smith C.A."/>
            <person name="Ahrendt S."/>
            <person name="Andreopoulos W."/>
            <person name="He G."/>
            <person name="Labutti K."/>
            <person name="Lipzen A."/>
            <person name="Ng V."/>
            <person name="Riley R."/>
            <person name="Sandor L."/>
            <person name="Barry K."/>
            <person name="Martinez A.T."/>
            <person name="Xiao Y."/>
            <person name="Gibbons J.G."/>
            <person name="Terashima K."/>
            <person name="Grigoriev I.V."/>
            <person name="Hibbett D.S."/>
        </authorList>
    </citation>
    <scope>NUCLEOTIDE SEQUENCE</scope>
    <source>
        <strain evidence="1">RHP3577 ss4</strain>
    </source>
</reference>
<evidence type="ECO:0000313" key="2">
    <source>
        <dbReference type="Proteomes" id="UP001150217"/>
    </source>
</evidence>
<sequence>MIAIKVWVMGKNIAENTPKKVWIMGYGRVMGYAWHFPANEVSNPENVWSIREYGFIGVWVKRESTVSMKLSFYELAMNALELLAEQAVVRTEGHVIPTTPQQGQQSDRHQYGQPIVPTQHYQSLRPSPTQPPPSSAHMEHIYQTLLKITCPPHSNLMVYFTSQNTGLMIGGISRTMTISHSISTHCTIQRQEFQGQQLYEQDVPEIYVAVGGGSMP</sequence>
<keyword evidence="2" id="KW-1185">Reference proteome</keyword>
<accession>A0ABQ8UZM5</accession>
<comment type="caution">
    <text evidence="1">The sequence shown here is derived from an EMBL/GenBank/DDBJ whole genome shotgun (WGS) entry which is preliminary data.</text>
</comment>